<organism evidence="3 4">
    <name type="scientific">Malus baccata</name>
    <name type="common">Siberian crab apple</name>
    <name type="synonym">Pyrus baccata</name>
    <dbReference type="NCBI Taxonomy" id="106549"/>
    <lineage>
        <taxon>Eukaryota</taxon>
        <taxon>Viridiplantae</taxon>
        <taxon>Streptophyta</taxon>
        <taxon>Embryophyta</taxon>
        <taxon>Tracheophyta</taxon>
        <taxon>Spermatophyta</taxon>
        <taxon>Magnoliopsida</taxon>
        <taxon>eudicotyledons</taxon>
        <taxon>Gunneridae</taxon>
        <taxon>Pentapetalae</taxon>
        <taxon>rosids</taxon>
        <taxon>fabids</taxon>
        <taxon>Rosales</taxon>
        <taxon>Rosaceae</taxon>
        <taxon>Amygdaloideae</taxon>
        <taxon>Maleae</taxon>
        <taxon>Malus</taxon>
    </lineage>
</organism>
<dbReference type="GO" id="GO:0016020">
    <property type="term" value="C:membrane"/>
    <property type="evidence" value="ECO:0007669"/>
    <property type="project" value="UniProtKB-ARBA"/>
</dbReference>
<dbReference type="Proteomes" id="UP000315295">
    <property type="component" value="Unassembled WGS sequence"/>
</dbReference>
<sequence length="286" mass="32881">MRRQALDVFVNRIASHHELQQSEDLRTFLQADEETMERLRFHETGIFKKKPADLMQIFKDVQSKVSDVVLGKEKPVEESNPEYEKLKHYIFELENHLAEAQKHAYRLVKRHRELGQSLADFGKAAKLLGASEGNALGKAFTELGAKSETLSIRLQKEAQQLLMNFEEPLKDYVRAVQSIKATIAERANAFRQQCELAETIKLKEINLDKLMLTRSDRLKAEGEEATRRFETIVRRMNEEIVHFQEQKTTDMGVAFHEFAKGQARLAKSIADAWRSLLPKLESCSPA</sequence>
<dbReference type="FunFam" id="1.20.1270.60:FF:000044">
    <property type="entry name" value="Sorting nexin 1"/>
    <property type="match status" value="1"/>
</dbReference>
<dbReference type="Pfam" id="PF09325">
    <property type="entry name" value="Vps5"/>
    <property type="match status" value="1"/>
</dbReference>
<dbReference type="Pfam" id="PF00787">
    <property type="entry name" value="PX"/>
    <property type="match status" value="1"/>
</dbReference>
<dbReference type="Gene3D" id="3.30.1520.10">
    <property type="entry name" value="Phox-like domain"/>
    <property type="match status" value="1"/>
</dbReference>
<dbReference type="CDD" id="cd07596">
    <property type="entry name" value="BAR_SNX"/>
    <property type="match status" value="1"/>
</dbReference>
<feature type="domain" description="PX" evidence="1">
    <location>
        <begin position="2"/>
        <end position="31"/>
    </location>
</feature>
<dbReference type="SUPFAM" id="SSF64268">
    <property type="entry name" value="PX domain"/>
    <property type="match status" value="1"/>
</dbReference>
<dbReference type="PANTHER" id="PTHR10555:SF170">
    <property type="entry name" value="FI18122P1"/>
    <property type="match status" value="1"/>
</dbReference>
<evidence type="ECO:0000259" key="1">
    <source>
        <dbReference type="Pfam" id="PF00787"/>
    </source>
</evidence>
<feature type="domain" description="Sorting nexin/Vps5-like C-terminal" evidence="2">
    <location>
        <begin position="61"/>
        <end position="278"/>
    </location>
</feature>
<keyword evidence="4" id="KW-1185">Reference proteome</keyword>
<evidence type="ECO:0000313" key="3">
    <source>
        <dbReference type="EMBL" id="TQD87050.1"/>
    </source>
</evidence>
<dbReference type="AlphaFoldDB" id="A0A540LKR4"/>
<dbReference type="InterPro" id="IPR015404">
    <property type="entry name" value="Vps5_C"/>
</dbReference>
<protein>
    <submittedName>
        <fullName evidence="3">Uncharacterized protein</fullName>
    </submittedName>
</protein>
<reference evidence="3 4" key="1">
    <citation type="journal article" date="2019" name="G3 (Bethesda)">
        <title>Sequencing of a Wild Apple (Malus baccata) Genome Unravels the Differences Between Cultivated and Wild Apple Species Regarding Disease Resistance and Cold Tolerance.</title>
        <authorList>
            <person name="Chen X."/>
        </authorList>
    </citation>
    <scope>NUCLEOTIDE SEQUENCE [LARGE SCALE GENOMIC DNA]</scope>
    <source>
        <strain evidence="4">cv. Shandingzi</strain>
        <tissue evidence="3">Leaves</tissue>
    </source>
</reference>
<dbReference type="EMBL" id="VIEB01000549">
    <property type="protein sequence ID" value="TQD87050.1"/>
    <property type="molecule type" value="Genomic_DNA"/>
</dbReference>
<dbReference type="STRING" id="106549.A0A540LKR4"/>
<proteinExistence type="predicted"/>
<name>A0A540LKR4_MALBA</name>
<gene>
    <name evidence="3" type="ORF">C1H46_027378</name>
</gene>
<dbReference type="PANTHER" id="PTHR10555">
    <property type="entry name" value="SORTING NEXIN"/>
    <property type="match status" value="1"/>
</dbReference>
<accession>A0A540LKR4</accession>
<dbReference type="Gene3D" id="1.20.1270.60">
    <property type="entry name" value="Arfaptin homology (AH) domain/BAR domain"/>
    <property type="match status" value="1"/>
</dbReference>
<evidence type="ECO:0000259" key="2">
    <source>
        <dbReference type="Pfam" id="PF09325"/>
    </source>
</evidence>
<dbReference type="GO" id="GO:0005768">
    <property type="term" value="C:endosome"/>
    <property type="evidence" value="ECO:0007669"/>
    <property type="project" value="TreeGrafter"/>
</dbReference>
<comment type="caution">
    <text evidence="3">The sequence shown here is derived from an EMBL/GenBank/DDBJ whole genome shotgun (WGS) entry which is preliminary data.</text>
</comment>
<dbReference type="InterPro" id="IPR036871">
    <property type="entry name" value="PX_dom_sf"/>
</dbReference>
<dbReference type="SUPFAM" id="SSF103657">
    <property type="entry name" value="BAR/IMD domain-like"/>
    <property type="match status" value="1"/>
</dbReference>
<dbReference type="GO" id="GO:0035091">
    <property type="term" value="F:phosphatidylinositol binding"/>
    <property type="evidence" value="ECO:0007669"/>
    <property type="project" value="InterPro"/>
</dbReference>
<evidence type="ECO:0000313" key="4">
    <source>
        <dbReference type="Proteomes" id="UP000315295"/>
    </source>
</evidence>
<dbReference type="InterPro" id="IPR027267">
    <property type="entry name" value="AH/BAR_dom_sf"/>
</dbReference>
<dbReference type="InterPro" id="IPR001683">
    <property type="entry name" value="PX_dom"/>
</dbReference>